<comment type="caution">
    <text evidence="2">The sequence shown here is derived from an EMBL/GenBank/DDBJ whole genome shotgun (WGS) entry which is preliminary data.</text>
</comment>
<dbReference type="AlphaFoldDB" id="A0A1F5YM30"/>
<dbReference type="Gene3D" id="2.60.40.10">
    <property type="entry name" value="Immunoglobulins"/>
    <property type="match status" value="4"/>
</dbReference>
<organism evidence="2 3">
    <name type="scientific">Candidatus Glassbacteria bacterium RIFCSPLOWO2_12_FULL_58_11</name>
    <dbReference type="NCBI Taxonomy" id="1817867"/>
    <lineage>
        <taxon>Bacteria</taxon>
        <taxon>Candidatus Glassiibacteriota</taxon>
    </lineage>
</organism>
<accession>A0A1F5YM30</accession>
<feature type="domain" description="PKD" evidence="1">
    <location>
        <begin position="637"/>
        <end position="688"/>
    </location>
</feature>
<dbReference type="Proteomes" id="UP000179129">
    <property type="component" value="Unassembled WGS sequence"/>
</dbReference>
<evidence type="ECO:0000313" key="3">
    <source>
        <dbReference type="Proteomes" id="UP000179129"/>
    </source>
</evidence>
<dbReference type="InterPro" id="IPR035986">
    <property type="entry name" value="PKD_dom_sf"/>
</dbReference>
<gene>
    <name evidence="2" type="ORF">A3F83_13890</name>
</gene>
<dbReference type="EMBL" id="MFIX01000224">
    <property type="protein sequence ID" value="OGG01103.1"/>
    <property type="molecule type" value="Genomic_DNA"/>
</dbReference>
<feature type="domain" description="PKD" evidence="1">
    <location>
        <begin position="350"/>
        <end position="405"/>
    </location>
</feature>
<protein>
    <recommendedName>
        <fullName evidence="1">PKD domain-containing protein</fullName>
    </recommendedName>
</protein>
<sequence length="688" mass="72592">MNNIALTIWVLLTVLLGLFSCRDTPRDNPYDPATEVLLVEVLSPGDSSVFEARAEITFRVSATTGFDNAPAGKVFEWRSSISGLLSTSSEFTTDSLPPGDHRITVTVTDSLDRKGSKAIRVIILKVPDYGVAITTPPGDTAFIVGSTFTPAVREYVKQGTTIIGRLWTFGAGSGIPDTKTADPGPVVWNAAGTFILIYQLVDNLGRIAADTLTVEVLSESVPPFVEITSPAADTAIVSGDSLRLEALEIKTVARIAHRGWIYPEGSGLEDLQDSLAVAGWRKFSTPGIFEIIYRVMDLLGVPAADTVRITVNDTLPPPIVVIIRPASDDTTVVAGDSIRFEGFLVPNQAPTVSRTWSYGAGSGIAADSLVQPGWRRFNNPGVFRVTFTASDLSGRSSQDSLVVRVIANQPPAASITTPTGNISIGNGVSLNFTATDSDPENRPRLRYWLWGTGSGITPSAADSLANAGSRAFNVNGNFTVSFNVVDDKGLRAADSLTVTVSNNQPPVARISSPSVDTTVAAWSRMVFTSNDSDPDGSIVGRTWSFDAASGVDGSGETGAATGPKYIGATGTFKIIHTVVDNFFASDADTLLLTVLANSRPTALIVSPVGLLSIARGDSLDFFGTDSDSDGTIALRVWTYGTGSGLAPDSTSAPDYRKFNTAGSFTVIYTVRDNLGGEVADSVQVTVAP</sequence>
<reference evidence="2 3" key="1">
    <citation type="journal article" date="2016" name="Nat. Commun.">
        <title>Thousands of microbial genomes shed light on interconnected biogeochemical processes in an aquifer system.</title>
        <authorList>
            <person name="Anantharaman K."/>
            <person name="Brown C.T."/>
            <person name="Hug L.A."/>
            <person name="Sharon I."/>
            <person name="Castelle C.J."/>
            <person name="Probst A.J."/>
            <person name="Thomas B.C."/>
            <person name="Singh A."/>
            <person name="Wilkins M.J."/>
            <person name="Karaoz U."/>
            <person name="Brodie E.L."/>
            <person name="Williams K.H."/>
            <person name="Hubbard S.S."/>
            <person name="Banfield J.F."/>
        </authorList>
    </citation>
    <scope>NUCLEOTIDE SEQUENCE [LARGE SCALE GENOMIC DNA]</scope>
</reference>
<evidence type="ECO:0000259" key="1">
    <source>
        <dbReference type="PROSITE" id="PS50093"/>
    </source>
</evidence>
<dbReference type="PROSITE" id="PS50093">
    <property type="entry name" value="PKD"/>
    <property type="match status" value="2"/>
</dbReference>
<proteinExistence type="predicted"/>
<evidence type="ECO:0000313" key="2">
    <source>
        <dbReference type="EMBL" id="OGG01103.1"/>
    </source>
</evidence>
<dbReference type="SUPFAM" id="SSF49299">
    <property type="entry name" value="PKD domain"/>
    <property type="match status" value="3"/>
</dbReference>
<name>A0A1F5YM30_9BACT</name>
<dbReference type="InterPro" id="IPR013783">
    <property type="entry name" value="Ig-like_fold"/>
</dbReference>
<dbReference type="InterPro" id="IPR000601">
    <property type="entry name" value="PKD_dom"/>
</dbReference>
<dbReference type="STRING" id="1817867.A3F83_13890"/>